<keyword evidence="1" id="KW-0489">Methyltransferase</keyword>
<dbReference type="InterPro" id="IPR012967">
    <property type="entry name" value="COMT_dimerisation"/>
</dbReference>
<reference evidence="6 7" key="1">
    <citation type="submission" date="2024-05" db="EMBL/GenBank/DDBJ databases">
        <title>Haplotype-resolved chromosome-level genome assembly of Huyou (Citrus changshanensis).</title>
        <authorList>
            <person name="Miao C."/>
            <person name="Chen W."/>
            <person name="Wu Y."/>
            <person name="Wang L."/>
            <person name="Zhao S."/>
            <person name="Grierson D."/>
            <person name="Xu C."/>
            <person name="Chen K."/>
        </authorList>
    </citation>
    <scope>NUCLEOTIDE SEQUENCE [LARGE SCALE GENOMIC DNA]</scope>
    <source>
        <strain evidence="6">01-14</strain>
        <tissue evidence="6">Leaf</tissue>
    </source>
</reference>
<sequence length="261" mass="28596">MDPKGARELFDGQAHLYNLTFNYVNSMAVKCAMELGMADKIHSPARPITLSDLASALEIQPAKTIGLRRLMRLLVHSGLFSAAKVDGATQEQEEEAYGLTPSSTLLVKDHPNSVAPYVLLSLNSITSFNSLSKWFKGNELTAYETTFGMNLWDYMEKNPEIATMFNKAMESDSEMANLVVKDCKPIFEGIGSLVDVGGGTGTFCRIICETFPGIKCTVFDLPHVVANLPETENLKFVGGDMLAQPIPPADAILLKVCFRHL</sequence>
<keyword evidence="2" id="KW-0808">Transferase</keyword>
<gene>
    <name evidence="6" type="ORF">WN944_015362</name>
</gene>
<protein>
    <submittedName>
        <fullName evidence="6">Uncharacterized protein</fullName>
    </submittedName>
</protein>
<evidence type="ECO:0000256" key="1">
    <source>
        <dbReference type="ARBA" id="ARBA00022603"/>
    </source>
</evidence>
<name>A0AAP0QLQ0_9ROSI</name>
<evidence type="ECO:0000313" key="6">
    <source>
        <dbReference type="EMBL" id="KAK9200166.1"/>
    </source>
</evidence>
<dbReference type="Pfam" id="PF08100">
    <property type="entry name" value="Dimerisation"/>
    <property type="match status" value="1"/>
</dbReference>
<keyword evidence="3" id="KW-0949">S-adenosyl-L-methionine</keyword>
<dbReference type="GO" id="GO:0008757">
    <property type="term" value="F:S-adenosylmethionine-dependent methyltransferase activity"/>
    <property type="evidence" value="ECO:0007669"/>
    <property type="project" value="UniProtKB-ARBA"/>
</dbReference>
<evidence type="ECO:0000259" key="4">
    <source>
        <dbReference type="Pfam" id="PF00891"/>
    </source>
</evidence>
<dbReference type="SUPFAM" id="SSF53335">
    <property type="entry name" value="S-adenosyl-L-methionine-dependent methyltransferases"/>
    <property type="match status" value="1"/>
</dbReference>
<dbReference type="GO" id="GO:0009717">
    <property type="term" value="P:isoflavonoid biosynthetic process"/>
    <property type="evidence" value="ECO:0007669"/>
    <property type="project" value="UniProtKB-ARBA"/>
</dbReference>
<dbReference type="InterPro" id="IPR036388">
    <property type="entry name" value="WH-like_DNA-bd_sf"/>
</dbReference>
<dbReference type="CDD" id="cd02440">
    <property type="entry name" value="AdoMet_MTases"/>
    <property type="match status" value="1"/>
</dbReference>
<evidence type="ECO:0000313" key="7">
    <source>
        <dbReference type="Proteomes" id="UP001428341"/>
    </source>
</evidence>
<evidence type="ECO:0000259" key="5">
    <source>
        <dbReference type="Pfam" id="PF08100"/>
    </source>
</evidence>
<dbReference type="InterPro" id="IPR016461">
    <property type="entry name" value="COMT-like"/>
</dbReference>
<evidence type="ECO:0000256" key="2">
    <source>
        <dbReference type="ARBA" id="ARBA00022679"/>
    </source>
</evidence>
<organism evidence="6 7">
    <name type="scientific">Citrus x changshan-huyou</name>
    <dbReference type="NCBI Taxonomy" id="2935761"/>
    <lineage>
        <taxon>Eukaryota</taxon>
        <taxon>Viridiplantae</taxon>
        <taxon>Streptophyta</taxon>
        <taxon>Embryophyta</taxon>
        <taxon>Tracheophyta</taxon>
        <taxon>Spermatophyta</taxon>
        <taxon>Magnoliopsida</taxon>
        <taxon>eudicotyledons</taxon>
        <taxon>Gunneridae</taxon>
        <taxon>Pentapetalae</taxon>
        <taxon>rosids</taxon>
        <taxon>malvids</taxon>
        <taxon>Sapindales</taxon>
        <taxon>Rutaceae</taxon>
        <taxon>Aurantioideae</taxon>
        <taxon>Citrus</taxon>
    </lineage>
</organism>
<dbReference type="AlphaFoldDB" id="A0AAP0QLQ0"/>
<dbReference type="Proteomes" id="UP001428341">
    <property type="component" value="Unassembled WGS sequence"/>
</dbReference>
<dbReference type="Gene3D" id="3.40.50.150">
    <property type="entry name" value="Vaccinia Virus protein VP39"/>
    <property type="match status" value="1"/>
</dbReference>
<dbReference type="GO" id="GO:0046983">
    <property type="term" value="F:protein dimerization activity"/>
    <property type="evidence" value="ECO:0007669"/>
    <property type="project" value="InterPro"/>
</dbReference>
<dbReference type="Gene3D" id="1.10.10.10">
    <property type="entry name" value="Winged helix-like DNA-binding domain superfamily/Winged helix DNA-binding domain"/>
    <property type="match status" value="1"/>
</dbReference>
<dbReference type="GO" id="GO:0032259">
    <property type="term" value="P:methylation"/>
    <property type="evidence" value="ECO:0007669"/>
    <property type="project" value="UniProtKB-KW"/>
</dbReference>
<dbReference type="Pfam" id="PF00891">
    <property type="entry name" value="Methyltransf_2"/>
    <property type="match status" value="1"/>
</dbReference>
<dbReference type="SUPFAM" id="SSF46785">
    <property type="entry name" value="Winged helix' DNA-binding domain"/>
    <property type="match status" value="1"/>
</dbReference>
<keyword evidence="7" id="KW-1185">Reference proteome</keyword>
<dbReference type="InterPro" id="IPR029063">
    <property type="entry name" value="SAM-dependent_MTases_sf"/>
</dbReference>
<feature type="domain" description="O-methyltransferase dimerisation" evidence="5">
    <location>
        <begin position="18"/>
        <end position="109"/>
    </location>
</feature>
<dbReference type="FunFam" id="1.10.10.10:FF:000213">
    <property type="entry name" value="Coniferyl alcohol 9-O-methyltransferase"/>
    <property type="match status" value="1"/>
</dbReference>
<dbReference type="GO" id="GO:0008171">
    <property type="term" value="F:O-methyltransferase activity"/>
    <property type="evidence" value="ECO:0007669"/>
    <property type="project" value="InterPro"/>
</dbReference>
<accession>A0AAP0QLQ0</accession>
<dbReference type="EMBL" id="JBCGBO010000005">
    <property type="protein sequence ID" value="KAK9200166.1"/>
    <property type="molecule type" value="Genomic_DNA"/>
</dbReference>
<dbReference type="PANTHER" id="PTHR11746">
    <property type="entry name" value="O-METHYLTRANSFERASE"/>
    <property type="match status" value="1"/>
</dbReference>
<dbReference type="PROSITE" id="PS51683">
    <property type="entry name" value="SAM_OMT_II"/>
    <property type="match status" value="1"/>
</dbReference>
<dbReference type="InterPro" id="IPR001077">
    <property type="entry name" value="COMT_C"/>
</dbReference>
<comment type="caution">
    <text evidence="6">The sequence shown here is derived from an EMBL/GenBank/DDBJ whole genome shotgun (WGS) entry which is preliminary data.</text>
</comment>
<evidence type="ECO:0000256" key="3">
    <source>
        <dbReference type="ARBA" id="ARBA00022691"/>
    </source>
</evidence>
<dbReference type="InterPro" id="IPR036390">
    <property type="entry name" value="WH_DNA-bd_sf"/>
</dbReference>
<proteinExistence type="predicted"/>
<feature type="domain" description="O-methyltransferase C-terminal" evidence="4">
    <location>
        <begin position="130"/>
        <end position="256"/>
    </location>
</feature>